<keyword evidence="11" id="KW-1133">Transmembrane helix</keyword>
<feature type="region of interest" description="Disordered" evidence="10">
    <location>
        <begin position="530"/>
        <end position="553"/>
    </location>
</feature>
<dbReference type="NCBIfam" id="TIGR02102">
    <property type="entry name" value="pullulan_Gpos"/>
    <property type="match status" value="1"/>
</dbReference>
<comment type="caution">
    <text evidence="13">The sequence shown here is derived from an EMBL/GenBank/DDBJ whole genome shotgun (WGS) entry which is preliminary data.</text>
</comment>
<dbReference type="Pfam" id="PF00128">
    <property type="entry name" value="Alpha-amylase"/>
    <property type="match status" value="2"/>
</dbReference>
<comment type="catalytic activity">
    <reaction evidence="6">
        <text>Hydrolysis of (1-&gt;6)-alpha-D-glucosidic linkages in pullulan, amylopectin and glycogen, and in the alpha- and beta-limit dextrins of amylopectin and glycogen.</text>
        <dbReference type="EC" id="3.2.1.41"/>
    </reaction>
</comment>
<dbReference type="SUPFAM" id="SSF81296">
    <property type="entry name" value="E set domains"/>
    <property type="match status" value="1"/>
</dbReference>
<proteinExistence type="inferred from homology"/>
<dbReference type="CDD" id="cd11341">
    <property type="entry name" value="AmyAc_Pullulanase_LD-like"/>
    <property type="match status" value="1"/>
</dbReference>
<dbReference type="InterPro" id="IPR017853">
    <property type="entry name" value="GH"/>
</dbReference>
<keyword evidence="11" id="KW-0472">Membrane</keyword>
<dbReference type="InterPro" id="IPR013780">
    <property type="entry name" value="Glyco_hydro_b"/>
</dbReference>
<dbReference type="Gene3D" id="2.60.40.1220">
    <property type="match status" value="1"/>
</dbReference>
<dbReference type="EMBL" id="PDOD01000004">
    <property type="protein sequence ID" value="PYZ92276.1"/>
    <property type="molecule type" value="Genomic_DNA"/>
</dbReference>
<dbReference type="InterPro" id="IPR002477">
    <property type="entry name" value="Peptidoglycan-bd-like"/>
</dbReference>
<name>A0A323TBY1_9BACI</name>
<sequence length="2328" mass="260498">MVGRKGRKKLHKRKTKRRSAIFMAGVMSLSIFSAFTPAVVAEEANHEDETVNTAEENDGVPDGHLRVHYDYGDLNLEELGVWFWGDVVDAPNDWPNGKWFEDYGTTDFGAYVDIELEENAEEMGFLINNRGGNNVTEDDFNVEILAEDMDEVWLTHDEQLYLYEPLDLPDNILRVHFEKDGDSYEPWGLWTWGHVANPTSDWPTGAHPFSNDQTGPYGAYIDLELTDDASSIGFLLVNRENGEEQTTDFSFGDFDQHNQIFLHLERDEVYTNPYYVATDVEEEPELKEGEYDFEISGTTTGTLDAENHAVLDIDVNYPDEDVSIRRMSADVTELGGPEELSISPEVMGVTLSAHYTIDPGTYEIPLQLVDEEGGVYEGTAEVEVVQHAKEDGDFYWDESVIYFMLTDRFYDGDPSNNDPYNLDYSSYDNQRGTPQGGDFVGVTENLDYLDELGVNTIWITPIVENIAYDVSYANENDGSYFGYHGYWAKDFEELNPHLGTLDEFHDLIDAAADRDMEIMVDVVLNHPGYGLKPEDGDVPEGERPDGYPTDNDRERFEGMIREQSGSTDETMELADLPDFKTEVPEVREQIVDWQTGWIQKSTTDAGNAISSFRVDTVKHVDVPTWQLFKNELTRADAGFKMIGEAWENNINGNHRYLNSGQMDSLLDFQFKSAAGNLVNGNINAAVDYLDEIQHTLDNKATVGNFLGSHDENGFLYTQGGDEGKLKVAASLQAFAKGQPVIYYGEELGQTGADNWPQYDNRYDMGWDIVENNDILAHYQSVFNLRGEHSEVMARGAFDHVAGSSEDDFVVFSRTYGDNSVFAALNVMEEARAIMLDVDSDDVVVTDHYAGEEYTAADGTVTIDVPAMADGGTAVLTVENGTILGAEETEEETDTNEIPENHLRVHYDAGDTAPSNLGVWYWDGAARASEEFSSWPGEERFSEDRMTDFGPYFDIELEEGAQRLDMLVNNVGGANLTGDVAIDILSPNMNEIWLYEDGTYLTYEPVDLDDQVRIHYDREDADYDDWAVWFWEQGLNPPENWPDEAANFEAEGRYGAYVDIDLEEDAEEIGFLLLNAATDEQTGDMHFDELQQHKQIFVTEGDDTAYNNPYYVSQEGLRTAEVLSNERIELIFSSTDGFDVDTLREGLTITDRHGENVAFDSISIEDDGVTVNVYGSFDLDAAPFEVQFNERTATAIVGWRLKDEMYAYDGDLGAELHEDGSATLKLWSPSADNVNIILYDRDDQYDVVTDDVAMDLGDRGVWSVTLDENNAGVADLDGYYYHYEIERDGETVLALDPYAKSMATWNSNDGDNNYIGKAAIVDPSAIGPELDFAEIDGFEKREDAIIYELHVRDFTSDPSIEDELENEFGTFGAFAERLDYLEDMGVTHVQLLPVMSYFFANEYEASERMLDYASTQTNFNWGYDPHSYFSLTGMYSQDPDDAAKRIEEFKMLIDEIHSRDMGVILDVVYNHTARVRIFEDLEPNYYHFMDADGTPRVSFGGGRLGTTHEMARRILVDSIMHWVEEYKVDGFRFDMMGDHDAESIQIAYDKAKEVNPNIVMIGEGWRTFVGDEMYPDVQPADQDWMEYTESVGSFSDDFRNELKSGFGSEGEPRFITGGERDIQQIFDNLTANPHNFTATNPGDVVPYIAAHDNLTLHDVIAQSIQKDPKDHQEEIHQRIRLGNLMTLTAQGTSFLHAGQEFGRTKQFKHEDYREPVADNAIPYKSTFMTDEDGNPFEYPYFIHDSYDSSDAVNLFDWEKATNAEEYPINVLTRDFTRGMIELRRSTDAFRLGTMEEIEENVSFIDAPEVGERDLLIGYHAVSTDNTGEYFVFVNADDEARTMTLDYDLTDGTVIVDADEAGATEVSSPAGFELSSDSISIEPLTAVVVKKGSEESPEEPLEIPYKDGDEGEEIREMKLKLTELGFGNFPAIPSDRFGSVTKGVVEHFQEYYGLEVTGEADQATLDLMDSILTSVYTDGNEASEVRQLKLNLTALGFGNFPANPSPRYGPVTMRVVSEFQEAHGLVVNGIADPVTLAKIDELTLSVPFKDGDEGPAIKLMKQDLTKLGFGNFPANPSERYGPVTEGVVSSFQTYYGLDVTGEADQETLDLISELLTSVYTDGNSAPEIRQLKVDLSALGFGNFPVNPSQNYGPVTMGVVSDFQEANDLAINGIADPVTLAKIAELSMVIPYEHGDTGKAIKIMKQHLTLLGFGSFPSDPSELFGPVTSSVVVSFQDYYGLDQTGVADQETLAYINDIFTSVFTDGNSAPEIRELKLNLTELGYGNFPSDPSENYGPVTSGVVRDFQEANDLAVNGIADAVTLQKIEELTQ</sequence>
<evidence type="ECO:0000256" key="5">
    <source>
        <dbReference type="ARBA" id="ARBA00023295"/>
    </source>
</evidence>
<dbReference type="InterPro" id="IPR004193">
    <property type="entry name" value="Glyco_hydro_13_N"/>
</dbReference>
<evidence type="ECO:0000256" key="8">
    <source>
        <dbReference type="ARBA" id="ARBA00029618"/>
    </source>
</evidence>
<reference evidence="13 14" key="1">
    <citation type="submission" date="2017-10" db="EMBL/GenBank/DDBJ databases">
        <title>Bacillus sp. nov., a halophilic bacterium isolated from a Keqin Lake.</title>
        <authorList>
            <person name="Wang H."/>
        </authorList>
    </citation>
    <scope>NUCLEOTIDE SEQUENCE [LARGE SCALE GENOMIC DNA]</scope>
    <source>
        <strain evidence="13 14">KQ-12</strain>
    </source>
</reference>
<dbReference type="Gene3D" id="3.90.400.10">
    <property type="entry name" value="Oligo-1,6-glucosidase, Domain 2"/>
    <property type="match status" value="1"/>
</dbReference>
<keyword evidence="5" id="KW-0326">Glycosidase</keyword>
<keyword evidence="4" id="KW-0106">Calcium</keyword>
<dbReference type="InterPro" id="IPR036365">
    <property type="entry name" value="PGBD-like_sf"/>
</dbReference>
<gene>
    <name evidence="13" type="ORF">CR194_15680</name>
</gene>
<dbReference type="InterPro" id="IPR013784">
    <property type="entry name" value="Carb-bd-like_fold"/>
</dbReference>
<dbReference type="GO" id="GO:0051060">
    <property type="term" value="F:pullulanase activity"/>
    <property type="evidence" value="ECO:0007669"/>
    <property type="project" value="UniProtKB-EC"/>
</dbReference>
<evidence type="ECO:0000256" key="3">
    <source>
        <dbReference type="ARBA" id="ARBA00022801"/>
    </source>
</evidence>
<keyword evidence="2" id="KW-0732">Signal</keyword>
<dbReference type="InterPro" id="IPR011838">
    <property type="entry name" value="Pullulan_Gpos"/>
</dbReference>
<evidence type="ECO:0000256" key="11">
    <source>
        <dbReference type="SAM" id="Phobius"/>
    </source>
</evidence>
<organism evidence="13 14">
    <name type="scientific">Salipaludibacillus keqinensis</name>
    <dbReference type="NCBI Taxonomy" id="2045207"/>
    <lineage>
        <taxon>Bacteria</taxon>
        <taxon>Bacillati</taxon>
        <taxon>Bacillota</taxon>
        <taxon>Bacilli</taxon>
        <taxon>Bacillales</taxon>
        <taxon>Bacillaceae</taxon>
    </lineage>
</organism>
<dbReference type="Gene3D" id="3.20.20.80">
    <property type="entry name" value="Glycosidases"/>
    <property type="match status" value="2"/>
</dbReference>
<dbReference type="InterPro" id="IPR005323">
    <property type="entry name" value="CBM41_pullulanase"/>
</dbReference>
<dbReference type="InterPro" id="IPR013783">
    <property type="entry name" value="Ig-like_fold"/>
</dbReference>
<dbReference type="Pfam" id="PF01471">
    <property type="entry name" value="PG_binding_1"/>
    <property type="match status" value="6"/>
</dbReference>
<dbReference type="Pfam" id="PF18033">
    <property type="entry name" value="SpuA_C"/>
    <property type="match status" value="1"/>
</dbReference>
<dbReference type="InterPro" id="IPR040806">
    <property type="entry name" value="SpuA_C"/>
</dbReference>
<dbReference type="SUPFAM" id="SSF51445">
    <property type="entry name" value="(Trans)glycosidases"/>
    <property type="match status" value="2"/>
</dbReference>
<dbReference type="Gene3D" id="2.60.40.1110">
    <property type="match status" value="4"/>
</dbReference>
<feature type="compositionally biased region" description="Basic and acidic residues" evidence="10">
    <location>
        <begin position="532"/>
        <end position="553"/>
    </location>
</feature>
<evidence type="ECO:0000256" key="2">
    <source>
        <dbReference type="ARBA" id="ARBA00022729"/>
    </source>
</evidence>
<evidence type="ECO:0000256" key="1">
    <source>
        <dbReference type="ARBA" id="ARBA00008061"/>
    </source>
</evidence>
<feature type="domain" description="Glycosyl hydrolase family 13 catalytic" evidence="12">
    <location>
        <begin position="403"/>
        <end position="785"/>
    </location>
</feature>
<dbReference type="InterPro" id="IPR006047">
    <property type="entry name" value="GH13_cat_dom"/>
</dbReference>
<dbReference type="Gene3D" id="2.60.40.10">
    <property type="entry name" value="Immunoglobulins"/>
    <property type="match status" value="1"/>
</dbReference>
<dbReference type="PANTHER" id="PTHR43002">
    <property type="entry name" value="GLYCOGEN DEBRANCHING ENZYME"/>
    <property type="match status" value="1"/>
</dbReference>
<dbReference type="SUPFAM" id="SSF49452">
    <property type="entry name" value="Starch-binding domain-like"/>
    <property type="match status" value="4"/>
</dbReference>
<evidence type="ECO:0000313" key="14">
    <source>
        <dbReference type="Proteomes" id="UP000248214"/>
    </source>
</evidence>
<evidence type="ECO:0000256" key="6">
    <source>
        <dbReference type="ARBA" id="ARBA00023965"/>
    </source>
</evidence>
<accession>A0A323TBY1</accession>
<keyword evidence="14" id="KW-1185">Reference proteome</keyword>
<dbReference type="GO" id="GO:0030246">
    <property type="term" value="F:carbohydrate binding"/>
    <property type="evidence" value="ECO:0007669"/>
    <property type="project" value="InterPro"/>
</dbReference>
<dbReference type="Pfam" id="PF03714">
    <property type="entry name" value="PUD"/>
    <property type="match status" value="4"/>
</dbReference>
<evidence type="ECO:0000256" key="10">
    <source>
        <dbReference type="SAM" id="MobiDB-lite"/>
    </source>
</evidence>
<evidence type="ECO:0000256" key="7">
    <source>
        <dbReference type="ARBA" id="ARBA00024062"/>
    </source>
</evidence>
<keyword evidence="3" id="KW-0378">Hydrolase</keyword>
<dbReference type="SUPFAM" id="SSF47090">
    <property type="entry name" value="PGBD-like"/>
    <property type="match status" value="6"/>
</dbReference>
<dbReference type="GO" id="GO:0005975">
    <property type="term" value="P:carbohydrate metabolic process"/>
    <property type="evidence" value="ECO:0007669"/>
    <property type="project" value="InterPro"/>
</dbReference>
<dbReference type="InterPro" id="IPR036366">
    <property type="entry name" value="PGBDSf"/>
</dbReference>
<dbReference type="Proteomes" id="UP000248214">
    <property type="component" value="Unassembled WGS sequence"/>
</dbReference>
<dbReference type="OrthoDB" id="9761875at2"/>
<dbReference type="InterPro" id="IPR014756">
    <property type="entry name" value="Ig_E-set"/>
</dbReference>
<dbReference type="CDD" id="cd10315">
    <property type="entry name" value="CBM41_pullulanase"/>
    <property type="match status" value="4"/>
</dbReference>
<feature type="transmembrane region" description="Helical" evidence="11">
    <location>
        <begin position="20"/>
        <end position="40"/>
    </location>
</feature>
<dbReference type="CDD" id="cd02860">
    <property type="entry name" value="E_set_Pullulanase"/>
    <property type="match status" value="1"/>
</dbReference>
<protein>
    <recommendedName>
        <fullName evidence="7">pullulanase</fullName>
        <ecNumber evidence="7">3.2.1.41</ecNumber>
    </recommendedName>
    <alternativeName>
        <fullName evidence="8">Alpha-dextrin endo-1,6-alpha-glucosidase</fullName>
    </alternativeName>
    <alternativeName>
        <fullName evidence="9">Pullulan 6-glucanohydrolase</fullName>
    </alternativeName>
</protein>
<comment type="similarity">
    <text evidence="1">Belongs to the glycosyl hydrolase 13 family.</text>
</comment>
<dbReference type="Gene3D" id="2.60.40.1180">
    <property type="entry name" value="Golgi alpha-mannosidase II"/>
    <property type="match status" value="2"/>
</dbReference>
<evidence type="ECO:0000313" key="13">
    <source>
        <dbReference type="EMBL" id="PYZ92276.1"/>
    </source>
</evidence>
<dbReference type="SMART" id="SM00642">
    <property type="entry name" value="Aamy"/>
    <property type="match status" value="1"/>
</dbReference>
<evidence type="ECO:0000259" key="12">
    <source>
        <dbReference type="SMART" id="SM00642"/>
    </source>
</evidence>
<dbReference type="Gene3D" id="1.10.101.10">
    <property type="entry name" value="PGBD-like superfamily/PGBD"/>
    <property type="match status" value="6"/>
</dbReference>
<dbReference type="SUPFAM" id="SSF51011">
    <property type="entry name" value="Glycosyl hydrolase domain"/>
    <property type="match status" value="1"/>
</dbReference>
<evidence type="ECO:0000256" key="9">
    <source>
        <dbReference type="ARBA" id="ARBA00031076"/>
    </source>
</evidence>
<dbReference type="EC" id="3.2.1.41" evidence="7"/>
<dbReference type="Pfam" id="PF02922">
    <property type="entry name" value="CBM_48"/>
    <property type="match status" value="1"/>
</dbReference>
<evidence type="ECO:0000256" key="4">
    <source>
        <dbReference type="ARBA" id="ARBA00022837"/>
    </source>
</evidence>
<keyword evidence="11" id="KW-0812">Transmembrane</keyword>
<dbReference type="InterPro" id="IPR014755">
    <property type="entry name" value="Cu-Rt/internalin_Ig-like"/>
</dbReference>
<dbReference type="InterPro" id="IPR045857">
    <property type="entry name" value="O16G_dom_2"/>
</dbReference>